<proteinExistence type="predicted"/>
<dbReference type="EMBL" id="CAJNNW010005841">
    <property type="protein sequence ID" value="CAE8647773.1"/>
    <property type="molecule type" value="Genomic_DNA"/>
</dbReference>
<evidence type="ECO:0000313" key="4">
    <source>
        <dbReference type="Proteomes" id="UP000626109"/>
    </source>
</evidence>
<gene>
    <name evidence="3" type="ORF">PGLA2088_LOCUS17246</name>
    <name evidence="2" type="ORF">PGLA2088_LOCUS5969</name>
</gene>
<evidence type="ECO:0000313" key="3">
    <source>
        <dbReference type="EMBL" id="CAE8669673.1"/>
    </source>
</evidence>
<feature type="region of interest" description="Disordered" evidence="1">
    <location>
        <begin position="1"/>
        <end position="34"/>
    </location>
</feature>
<dbReference type="Proteomes" id="UP000626109">
    <property type="component" value="Unassembled WGS sequence"/>
</dbReference>
<feature type="non-terminal residue" evidence="3">
    <location>
        <position position="1"/>
    </location>
</feature>
<dbReference type="AlphaFoldDB" id="A0A813J625"/>
<dbReference type="EMBL" id="CAJNNW010022700">
    <property type="protein sequence ID" value="CAE8669673.1"/>
    <property type="molecule type" value="Genomic_DNA"/>
</dbReference>
<name>A0A813J625_POLGL</name>
<feature type="compositionally biased region" description="Low complexity" evidence="1">
    <location>
        <begin position="19"/>
        <end position="31"/>
    </location>
</feature>
<sequence length="117" mass="12390">MVAAGSLRKSRPPAGSSENNNNHHNNNNNNNKLPSFRLLSGEEVLANFGSARSVGDAKCCLAEALKVSADRLRLVAVSTCLADRGLLADISGDVVQVCVLPDPTEARLAKALSCRFE</sequence>
<protein>
    <submittedName>
        <fullName evidence="3">Uncharacterized protein</fullName>
    </submittedName>
</protein>
<comment type="caution">
    <text evidence="3">The sequence shown here is derived from an EMBL/GenBank/DDBJ whole genome shotgun (WGS) entry which is preliminary data.</text>
</comment>
<organism evidence="3 4">
    <name type="scientific">Polarella glacialis</name>
    <name type="common">Dinoflagellate</name>
    <dbReference type="NCBI Taxonomy" id="89957"/>
    <lineage>
        <taxon>Eukaryota</taxon>
        <taxon>Sar</taxon>
        <taxon>Alveolata</taxon>
        <taxon>Dinophyceae</taxon>
        <taxon>Suessiales</taxon>
        <taxon>Suessiaceae</taxon>
        <taxon>Polarella</taxon>
    </lineage>
</organism>
<accession>A0A813J625</accession>
<reference evidence="3" key="1">
    <citation type="submission" date="2021-02" db="EMBL/GenBank/DDBJ databases">
        <authorList>
            <person name="Dougan E. K."/>
            <person name="Rhodes N."/>
            <person name="Thang M."/>
            <person name="Chan C."/>
        </authorList>
    </citation>
    <scope>NUCLEOTIDE SEQUENCE</scope>
</reference>
<evidence type="ECO:0000256" key="1">
    <source>
        <dbReference type="SAM" id="MobiDB-lite"/>
    </source>
</evidence>
<evidence type="ECO:0000313" key="2">
    <source>
        <dbReference type="EMBL" id="CAE8647773.1"/>
    </source>
</evidence>